<organism evidence="1 2">
    <name type="scientific">Pararge aegeria aegeria</name>
    <dbReference type="NCBI Taxonomy" id="348720"/>
    <lineage>
        <taxon>Eukaryota</taxon>
        <taxon>Metazoa</taxon>
        <taxon>Ecdysozoa</taxon>
        <taxon>Arthropoda</taxon>
        <taxon>Hexapoda</taxon>
        <taxon>Insecta</taxon>
        <taxon>Pterygota</taxon>
        <taxon>Neoptera</taxon>
        <taxon>Endopterygota</taxon>
        <taxon>Lepidoptera</taxon>
        <taxon>Glossata</taxon>
        <taxon>Ditrysia</taxon>
        <taxon>Papilionoidea</taxon>
        <taxon>Nymphalidae</taxon>
        <taxon>Satyrinae</taxon>
        <taxon>Satyrini</taxon>
        <taxon>Parargina</taxon>
        <taxon>Pararge</taxon>
    </lineage>
</organism>
<reference evidence="1" key="1">
    <citation type="submission" date="2022-03" db="EMBL/GenBank/DDBJ databases">
        <authorList>
            <person name="Lindestad O."/>
        </authorList>
    </citation>
    <scope>NUCLEOTIDE SEQUENCE</scope>
</reference>
<evidence type="ECO:0000313" key="1">
    <source>
        <dbReference type="EMBL" id="CAH2233004.1"/>
    </source>
</evidence>
<protein>
    <submittedName>
        <fullName evidence="1">Jg693 protein</fullName>
    </submittedName>
</protein>
<proteinExistence type="predicted"/>
<dbReference type="Proteomes" id="UP000838756">
    <property type="component" value="Unassembled WGS sequence"/>
</dbReference>
<dbReference type="EMBL" id="CAKXAJ010024935">
    <property type="protein sequence ID" value="CAH2233004.1"/>
    <property type="molecule type" value="Genomic_DNA"/>
</dbReference>
<sequence>MSHCLATEFYLDGIYDTVQVEYRQSSEGLAEERRTGGTVEDWRRSGGLAEQWRTGGAVEDRRSRTILT</sequence>
<dbReference type="AlphaFoldDB" id="A0A8S4R839"/>
<evidence type="ECO:0000313" key="2">
    <source>
        <dbReference type="Proteomes" id="UP000838756"/>
    </source>
</evidence>
<name>A0A8S4R839_9NEOP</name>
<accession>A0A8S4R839</accession>
<gene>
    <name evidence="1" type="primary">jg693</name>
    <name evidence="1" type="ORF">PAEG_LOCUS11164</name>
</gene>
<comment type="caution">
    <text evidence="1">The sequence shown here is derived from an EMBL/GenBank/DDBJ whole genome shotgun (WGS) entry which is preliminary data.</text>
</comment>
<keyword evidence="2" id="KW-1185">Reference proteome</keyword>